<keyword evidence="2" id="KW-0328">Glycosyltransferase</keyword>
<comment type="caution">
    <text evidence="5">The sequence shown here is derived from an EMBL/GenBank/DDBJ whole genome shotgun (WGS) entry which is preliminary data.</text>
</comment>
<evidence type="ECO:0000256" key="1">
    <source>
        <dbReference type="ARBA" id="ARBA00006739"/>
    </source>
</evidence>
<dbReference type="InterPro" id="IPR050834">
    <property type="entry name" value="Glycosyltransf_2"/>
</dbReference>
<dbReference type="Proteomes" id="UP000221168">
    <property type="component" value="Unassembled WGS sequence"/>
</dbReference>
<dbReference type="EMBL" id="PDVP01000014">
    <property type="protein sequence ID" value="PHP65576.1"/>
    <property type="molecule type" value="Genomic_DNA"/>
</dbReference>
<name>A0A2G1QJ74_9HYPH</name>
<dbReference type="PANTHER" id="PTHR43685">
    <property type="entry name" value="GLYCOSYLTRANSFERASE"/>
    <property type="match status" value="1"/>
</dbReference>
<dbReference type="Pfam" id="PF00535">
    <property type="entry name" value="Glycos_transf_2"/>
    <property type="match status" value="1"/>
</dbReference>
<keyword evidence="6" id="KW-1185">Reference proteome</keyword>
<accession>A0A2G1QJ74</accession>
<dbReference type="OrthoDB" id="9802649at2"/>
<dbReference type="Gene3D" id="3.90.550.10">
    <property type="entry name" value="Spore Coat Polysaccharide Biosynthesis Protein SpsA, Chain A"/>
    <property type="match status" value="1"/>
</dbReference>
<sequence>MNFVSGFRAGLGTGDFDPVYETSDETSNPLGRVAVLLATHNGERYLAEQLRSIEDQTWSRIDILVSDDASSDSTLGQLEDHMARWPKGRFSVVEGPNRGFSENFRSLILRHEPQRADYVAFCDQDDIWNADKLENAIAWLSSQPANTPALYCGRTLNFRSGRESFSPLFRKPPCFQNALVQSIAGGNTMVMNRCAFAILRKAARRGPFVSHDWFSYMLITGAGGRVFYNPVPDIRYRQHEGNLVGENNSWGARVLRMRYFLQGRFRDWTDRNLANLEACEDLLNDESRRTLALFREARTARLHRRMALLFGSGVFRQTFKGQLGLFVLGGLFRLI</sequence>
<reference evidence="5 6" key="1">
    <citation type="submission" date="2017-10" db="EMBL/GenBank/DDBJ databases">
        <title>Sedimentibacterium mangrovi gen. nov., sp. nov., a novel member of family Phyllobacteriacea isolated from mangrove sediment.</title>
        <authorList>
            <person name="Liao H."/>
            <person name="Tian Y."/>
        </authorList>
    </citation>
    <scope>NUCLEOTIDE SEQUENCE [LARGE SCALE GENOMIC DNA]</scope>
    <source>
        <strain evidence="5 6">X9-2-2</strain>
    </source>
</reference>
<dbReference type="PANTHER" id="PTHR43685:SF5">
    <property type="entry name" value="GLYCOSYLTRANSFERASE EPSE-RELATED"/>
    <property type="match status" value="1"/>
</dbReference>
<keyword evidence="3 5" id="KW-0808">Transferase</keyword>
<dbReference type="SUPFAM" id="SSF53448">
    <property type="entry name" value="Nucleotide-diphospho-sugar transferases"/>
    <property type="match status" value="1"/>
</dbReference>
<evidence type="ECO:0000313" key="6">
    <source>
        <dbReference type="Proteomes" id="UP000221168"/>
    </source>
</evidence>
<evidence type="ECO:0000256" key="3">
    <source>
        <dbReference type="ARBA" id="ARBA00022679"/>
    </source>
</evidence>
<proteinExistence type="inferred from homology"/>
<gene>
    <name evidence="5" type="ORF">CSC94_18460</name>
</gene>
<organism evidence="5 6">
    <name type="scientific">Zhengella mangrovi</name>
    <dbReference type="NCBI Taxonomy" id="1982044"/>
    <lineage>
        <taxon>Bacteria</taxon>
        <taxon>Pseudomonadati</taxon>
        <taxon>Pseudomonadota</taxon>
        <taxon>Alphaproteobacteria</taxon>
        <taxon>Hyphomicrobiales</taxon>
        <taxon>Notoacmeibacteraceae</taxon>
        <taxon>Zhengella</taxon>
    </lineage>
</organism>
<dbReference type="InterPro" id="IPR029044">
    <property type="entry name" value="Nucleotide-diphossugar_trans"/>
</dbReference>
<dbReference type="GO" id="GO:0016757">
    <property type="term" value="F:glycosyltransferase activity"/>
    <property type="evidence" value="ECO:0007669"/>
    <property type="project" value="UniProtKB-KW"/>
</dbReference>
<feature type="domain" description="Glycosyltransferase 2-like" evidence="4">
    <location>
        <begin position="35"/>
        <end position="183"/>
    </location>
</feature>
<dbReference type="AlphaFoldDB" id="A0A2G1QJ74"/>
<protein>
    <submittedName>
        <fullName evidence="5">Glycosyl transferase family 2</fullName>
    </submittedName>
</protein>
<dbReference type="InterPro" id="IPR001173">
    <property type="entry name" value="Glyco_trans_2-like"/>
</dbReference>
<evidence type="ECO:0000256" key="2">
    <source>
        <dbReference type="ARBA" id="ARBA00022676"/>
    </source>
</evidence>
<dbReference type="RefSeq" id="WP_099307848.1">
    <property type="nucleotide sequence ID" value="NZ_PDVP01000014.1"/>
</dbReference>
<comment type="similarity">
    <text evidence="1">Belongs to the glycosyltransferase 2 family.</text>
</comment>
<evidence type="ECO:0000313" key="5">
    <source>
        <dbReference type="EMBL" id="PHP65576.1"/>
    </source>
</evidence>
<evidence type="ECO:0000259" key="4">
    <source>
        <dbReference type="Pfam" id="PF00535"/>
    </source>
</evidence>